<dbReference type="InterPro" id="IPR014208">
    <property type="entry name" value="Spore_III_D"/>
</dbReference>
<comment type="caution">
    <text evidence="1">The sequence shown here is derived from an EMBL/GenBank/DDBJ whole genome shotgun (WGS) entry which is preliminary data.</text>
</comment>
<protein>
    <submittedName>
        <fullName evidence="1">Stage III sporulation protein D</fullName>
    </submittedName>
</protein>
<evidence type="ECO:0000313" key="2">
    <source>
        <dbReference type="Proteomes" id="UP000077407"/>
    </source>
</evidence>
<evidence type="ECO:0000313" key="1">
    <source>
        <dbReference type="EMBL" id="OAA87590.1"/>
    </source>
</evidence>
<dbReference type="AlphaFoldDB" id="A0A168PCU7"/>
<name>A0A168PCU7_9CLOT</name>
<gene>
    <name evidence="1" type="primary">spoIIID_1</name>
    <name evidence="1" type="ORF">WY13_01946</name>
</gene>
<dbReference type="Pfam" id="PF12116">
    <property type="entry name" value="SpoIIID"/>
    <property type="match status" value="1"/>
</dbReference>
<dbReference type="Proteomes" id="UP000077407">
    <property type="component" value="Unassembled WGS sequence"/>
</dbReference>
<dbReference type="OrthoDB" id="1682956at2"/>
<reference evidence="1 2" key="1">
    <citation type="journal article" date="2015" name="Biotechnol. Bioeng.">
        <title>Genome sequence and phenotypic characterization of Caulobacter segnis.</title>
        <authorList>
            <person name="Patel S."/>
            <person name="Fletcher B."/>
            <person name="Scott D.C."/>
            <person name="Ely B."/>
        </authorList>
    </citation>
    <scope>NUCLEOTIDE SEQUENCE [LARGE SCALE GENOMIC DNA]</scope>
    <source>
        <strain evidence="1 2">ERI-2</strain>
    </source>
</reference>
<accession>A0A168PCU7</accession>
<organism evidence="1 2">
    <name type="scientific">Clostridium ljungdahlii</name>
    <dbReference type="NCBI Taxonomy" id="1538"/>
    <lineage>
        <taxon>Bacteria</taxon>
        <taxon>Bacillati</taxon>
        <taxon>Bacillota</taxon>
        <taxon>Clostridia</taxon>
        <taxon>Eubacteriales</taxon>
        <taxon>Clostridiaceae</taxon>
        <taxon>Clostridium</taxon>
    </lineage>
</organism>
<dbReference type="RefSeq" id="WP_063555425.1">
    <property type="nucleotide sequence ID" value="NZ_LITT01000020.1"/>
</dbReference>
<dbReference type="EMBL" id="LITT01000020">
    <property type="protein sequence ID" value="OAA87590.1"/>
    <property type="molecule type" value="Genomic_DNA"/>
</dbReference>
<sequence>MENYIKCRVVNVGKYLVANKATVRQTAEIFSSSRSTIFNDCTKRLPVLDPGLAKEVRKVLDFNKSQRSIRGGQALKERYLLAYT</sequence>
<proteinExistence type="predicted"/>
<dbReference type="PATRIC" id="fig|1538.10.peg.2393"/>